<organism evidence="1 2">
    <name type="scientific">Dictyobacter formicarum</name>
    <dbReference type="NCBI Taxonomy" id="2778368"/>
    <lineage>
        <taxon>Bacteria</taxon>
        <taxon>Bacillati</taxon>
        <taxon>Chloroflexota</taxon>
        <taxon>Ktedonobacteria</taxon>
        <taxon>Ktedonobacterales</taxon>
        <taxon>Dictyobacteraceae</taxon>
        <taxon>Dictyobacter</taxon>
    </lineage>
</organism>
<evidence type="ECO:0000313" key="2">
    <source>
        <dbReference type="Proteomes" id="UP000635565"/>
    </source>
</evidence>
<proteinExistence type="predicted"/>
<protein>
    <recommendedName>
        <fullName evidence="3">Methyltransferase type 11 domain-containing protein</fullName>
    </recommendedName>
</protein>
<dbReference type="SUPFAM" id="SSF53335">
    <property type="entry name" value="S-adenosyl-L-methionine-dependent methyltransferases"/>
    <property type="match status" value="1"/>
</dbReference>
<evidence type="ECO:0008006" key="3">
    <source>
        <dbReference type="Google" id="ProtNLM"/>
    </source>
</evidence>
<sequence length="206" mass="23518">MVQEFPQAHIYGIDTDAPAPHIQFSARCHFSQNDILQGLPYADHTFHYVHQRLLVGGIPTYYWPATLQELVRVTQSGGWIELLETGNVYHNAGPTTKQLQAWWDEGMTTRGFDLSIMPTIDVLLTRHGVINVHMEKIQVPLGTWAGRPGELLGLDLFEVFKSLKAVYTEKLGIQPELFDHMVALLPKEWESHRTTYEMYSVFGQKP</sequence>
<gene>
    <name evidence="1" type="ORF">KSZ_03740</name>
</gene>
<dbReference type="EMBL" id="BNJJ01000001">
    <property type="protein sequence ID" value="GHO82368.1"/>
    <property type="molecule type" value="Genomic_DNA"/>
</dbReference>
<evidence type="ECO:0000313" key="1">
    <source>
        <dbReference type="EMBL" id="GHO82368.1"/>
    </source>
</evidence>
<name>A0ABQ3VAC1_9CHLR</name>
<dbReference type="Proteomes" id="UP000635565">
    <property type="component" value="Unassembled WGS sequence"/>
</dbReference>
<comment type="caution">
    <text evidence="1">The sequence shown here is derived from an EMBL/GenBank/DDBJ whole genome shotgun (WGS) entry which is preliminary data.</text>
</comment>
<accession>A0ABQ3VAC1</accession>
<keyword evidence="2" id="KW-1185">Reference proteome</keyword>
<reference evidence="1 2" key="1">
    <citation type="journal article" date="2021" name="Int. J. Syst. Evol. Microbiol.">
        <title>Reticulibacter mediterranei gen. nov., sp. nov., within the new family Reticulibacteraceae fam. nov., and Ktedonospora formicarum gen. nov., sp. nov., Ktedonobacter robiniae sp. nov., Dictyobacter formicarum sp. nov. and Dictyobacter arantiisoli sp. nov., belonging to the class Ktedonobacteria.</title>
        <authorList>
            <person name="Yabe S."/>
            <person name="Zheng Y."/>
            <person name="Wang C.M."/>
            <person name="Sakai Y."/>
            <person name="Abe K."/>
            <person name="Yokota A."/>
            <person name="Donadio S."/>
            <person name="Cavaletti L."/>
            <person name="Monciardini P."/>
        </authorList>
    </citation>
    <scope>NUCLEOTIDE SEQUENCE [LARGE SCALE GENOMIC DNA]</scope>
    <source>
        <strain evidence="1 2">SOSP1-9</strain>
    </source>
</reference>
<dbReference type="Gene3D" id="3.40.50.150">
    <property type="entry name" value="Vaccinia Virus protein VP39"/>
    <property type="match status" value="1"/>
</dbReference>
<dbReference type="InterPro" id="IPR029063">
    <property type="entry name" value="SAM-dependent_MTases_sf"/>
</dbReference>